<dbReference type="InterPro" id="IPR006336">
    <property type="entry name" value="GCS2"/>
</dbReference>
<dbReference type="Proteomes" id="UP000469670">
    <property type="component" value="Unassembled WGS sequence"/>
</dbReference>
<sequence length="86" mass="8968">APRNPLWTAAAREGLADPELRAAAVTCFGAALPALERMGASDAVRDTVAAFTDRYVARGRCPADDLPEPGDLTDLSLLTEQKAASA</sequence>
<evidence type="ECO:0000313" key="3">
    <source>
        <dbReference type="EMBL" id="NEC17117.1"/>
    </source>
</evidence>
<protein>
    <submittedName>
        <fullName evidence="3">Ergothioneine biosynthesis glutamate--cysteine ligase EgtA</fullName>
    </submittedName>
</protein>
<feature type="region of interest" description="Disordered" evidence="2">
    <location>
        <begin position="62"/>
        <end position="86"/>
    </location>
</feature>
<proteinExistence type="predicted"/>
<keyword evidence="3" id="KW-0436">Ligase</keyword>
<accession>A0A7K3RPG5</accession>
<organism evidence="3 4">
    <name type="scientific">Streptomyces parvus</name>
    <dbReference type="NCBI Taxonomy" id="66428"/>
    <lineage>
        <taxon>Bacteria</taxon>
        <taxon>Bacillati</taxon>
        <taxon>Actinomycetota</taxon>
        <taxon>Actinomycetes</taxon>
        <taxon>Kitasatosporales</taxon>
        <taxon>Streptomycetaceae</taxon>
        <taxon>Streptomyces</taxon>
    </lineage>
</organism>
<comment type="caution">
    <text evidence="3">The sequence shown here is derived from an EMBL/GenBank/DDBJ whole genome shotgun (WGS) entry which is preliminary data.</text>
</comment>
<dbReference type="Pfam" id="PF04107">
    <property type="entry name" value="GCS2"/>
    <property type="match status" value="1"/>
</dbReference>
<gene>
    <name evidence="3" type="ORF">G3I50_02335</name>
</gene>
<dbReference type="Gene3D" id="3.30.590.20">
    <property type="match status" value="1"/>
</dbReference>
<feature type="non-terminal residue" evidence="3">
    <location>
        <position position="1"/>
    </location>
</feature>
<evidence type="ECO:0000313" key="4">
    <source>
        <dbReference type="Proteomes" id="UP000469670"/>
    </source>
</evidence>
<comment type="catalytic activity">
    <reaction evidence="1">
        <text>L-cysteine + L-glutamate + ATP = gamma-L-glutamyl-L-cysteine + ADP + phosphate + H(+)</text>
        <dbReference type="Rhea" id="RHEA:13285"/>
        <dbReference type="ChEBI" id="CHEBI:15378"/>
        <dbReference type="ChEBI" id="CHEBI:29985"/>
        <dbReference type="ChEBI" id="CHEBI:30616"/>
        <dbReference type="ChEBI" id="CHEBI:35235"/>
        <dbReference type="ChEBI" id="CHEBI:43474"/>
        <dbReference type="ChEBI" id="CHEBI:58173"/>
        <dbReference type="ChEBI" id="CHEBI:456216"/>
        <dbReference type="EC" id="6.3.2.2"/>
    </reaction>
</comment>
<reference evidence="3 4" key="1">
    <citation type="submission" date="2020-01" db="EMBL/GenBank/DDBJ databases">
        <title>Insect and environment-associated Actinomycetes.</title>
        <authorList>
            <person name="Currrie C."/>
            <person name="Chevrette M."/>
            <person name="Carlson C."/>
            <person name="Stubbendieck R."/>
            <person name="Wendt-Pienkowski E."/>
        </authorList>
    </citation>
    <scope>NUCLEOTIDE SEQUENCE [LARGE SCALE GENOMIC DNA]</scope>
    <source>
        <strain evidence="3 4">SID7590</strain>
    </source>
</reference>
<name>A0A7K3RPG5_9ACTN</name>
<feature type="compositionally biased region" description="Polar residues" evidence="2">
    <location>
        <begin position="76"/>
        <end position="86"/>
    </location>
</feature>
<dbReference type="GO" id="GO:0016874">
    <property type="term" value="F:ligase activity"/>
    <property type="evidence" value="ECO:0007669"/>
    <property type="project" value="UniProtKB-KW"/>
</dbReference>
<evidence type="ECO:0000256" key="1">
    <source>
        <dbReference type="ARBA" id="ARBA00048819"/>
    </source>
</evidence>
<dbReference type="EMBL" id="JAAGMP010000120">
    <property type="protein sequence ID" value="NEC17117.1"/>
    <property type="molecule type" value="Genomic_DNA"/>
</dbReference>
<evidence type="ECO:0000256" key="2">
    <source>
        <dbReference type="SAM" id="MobiDB-lite"/>
    </source>
</evidence>
<dbReference type="AlphaFoldDB" id="A0A7K3RPG5"/>